<evidence type="ECO:0000313" key="3">
    <source>
        <dbReference type="EnsemblMetazoa" id="HelroP183871"/>
    </source>
</evidence>
<proteinExistence type="predicted"/>
<dbReference type="AlphaFoldDB" id="T1FKA1"/>
<keyword evidence="1" id="KW-0812">Transmembrane</keyword>
<gene>
    <name evidence="3" type="primary">20209250</name>
    <name evidence="2" type="ORF">HELRODRAFT_183871</name>
</gene>
<keyword evidence="1" id="KW-1133">Transmembrane helix</keyword>
<dbReference type="PANTHER" id="PTHR12766:SF7">
    <property type="entry name" value="DEATH DOMAIN-ASSOCIATED PROTEIN 6"/>
    <property type="match status" value="1"/>
</dbReference>
<dbReference type="EMBL" id="KB095913">
    <property type="protein sequence ID" value="ESO09777.1"/>
    <property type="molecule type" value="Genomic_DNA"/>
</dbReference>
<accession>T1FKA1</accession>
<keyword evidence="1" id="KW-0472">Membrane</keyword>
<dbReference type="CTD" id="20209250"/>
<dbReference type="eggNOG" id="ENOG502T71Z">
    <property type="taxonomic scope" value="Eukaryota"/>
</dbReference>
<dbReference type="PANTHER" id="PTHR12766">
    <property type="entry name" value="DEATH DOMAIN-ASSOCIATED PROTEIN 6 DAXX"/>
    <property type="match status" value="1"/>
</dbReference>
<name>T1FKA1_HELRO</name>
<reference evidence="3" key="3">
    <citation type="submission" date="2015-06" db="UniProtKB">
        <authorList>
            <consortium name="EnsemblMetazoa"/>
        </authorList>
    </citation>
    <scope>IDENTIFICATION</scope>
</reference>
<reference evidence="2 4" key="2">
    <citation type="journal article" date="2013" name="Nature">
        <title>Insights into bilaterian evolution from three spiralian genomes.</title>
        <authorList>
            <person name="Simakov O."/>
            <person name="Marletaz F."/>
            <person name="Cho S.J."/>
            <person name="Edsinger-Gonzales E."/>
            <person name="Havlak P."/>
            <person name="Hellsten U."/>
            <person name="Kuo D.H."/>
            <person name="Larsson T."/>
            <person name="Lv J."/>
            <person name="Arendt D."/>
            <person name="Savage R."/>
            <person name="Osoegawa K."/>
            <person name="de Jong P."/>
            <person name="Grimwood J."/>
            <person name="Chapman J.A."/>
            <person name="Shapiro H."/>
            <person name="Aerts A."/>
            <person name="Otillar R.P."/>
            <person name="Terry A.Y."/>
            <person name="Boore J.L."/>
            <person name="Grigoriev I.V."/>
            <person name="Lindberg D.R."/>
            <person name="Seaver E.C."/>
            <person name="Weisblat D.A."/>
            <person name="Putnam N.H."/>
            <person name="Rokhsar D.S."/>
        </authorList>
    </citation>
    <scope>NUCLEOTIDE SEQUENCE</scope>
</reference>
<dbReference type="GeneID" id="20209250"/>
<evidence type="ECO:0000313" key="4">
    <source>
        <dbReference type="Proteomes" id="UP000015101"/>
    </source>
</evidence>
<dbReference type="EMBL" id="AMQM01009049">
    <property type="status" value="NOT_ANNOTATED_CDS"/>
    <property type="molecule type" value="Genomic_DNA"/>
</dbReference>
<reference evidence="4" key="1">
    <citation type="submission" date="2012-12" db="EMBL/GenBank/DDBJ databases">
        <authorList>
            <person name="Hellsten U."/>
            <person name="Grimwood J."/>
            <person name="Chapman J.A."/>
            <person name="Shapiro H."/>
            <person name="Aerts A."/>
            <person name="Otillar R.P."/>
            <person name="Terry A.Y."/>
            <person name="Boore J.L."/>
            <person name="Simakov O."/>
            <person name="Marletaz F."/>
            <person name="Cho S.-J."/>
            <person name="Edsinger-Gonzales E."/>
            <person name="Havlak P."/>
            <person name="Kuo D.-H."/>
            <person name="Larsson T."/>
            <person name="Lv J."/>
            <person name="Arendt D."/>
            <person name="Savage R."/>
            <person name="Osoegawa K."/>
            <person name="de Jong P."/>
            <person name="Lindberg D.R."/>
            <person name="Seaver E.C."/>
            <person name="Weisblat D.A."/>
            <person name="Putnam N.H."/>
            <person name="Grigoriev I.V."/>
            <person name="Rokhsar D.S."/>
        </authorList>
    </citation>
    <scope>NUCLEOTIDE SEQUENCE</scope>
</reference>
<dbReference type="Proteomes" id="UP000015101">
    <property type="component" value="Unassembled WGS sequence"/>
</dbReference>
<dbReference type="RefSeq" id="XP_009012132.1">
    <property type="nucleotide sequence ID" value="XM_009013884.1"/>
</dbReference>
<feature type="transmembrane region" description="Helical" evidence="1">
    <location>
        <begin position="43"/>
        <end position="64"/>
    </location>
</feature>
<evidence type="ECO:0000256" key="1">
    <source>
        <dbReference type="SAM" id="Phobius"/>
    </source>
</evidence>
<dbReference type="EnsemblMetazoa" id="HelroT183871">
    <property type="protein sequence ID" value="HelroP183871"/>
    <property type="gene ID" value="HelroG183871"/>
</dbReference>
<sequence length="116" mass="13478">MVVMSRYVRSFRGMNAARLGLKLPEEFIMEDVRLRSFIQWQRIHAWLGYVLFFFLCNLTLRGLAPVLEDNVGTGPHSTFCFCRMDDGIQHTSLVEWTKNDERWAVVGVSTFQMVVS</sequence>
<evidence type="ECO:0000313" key="2">
    <source>
        <dbReference type="EMBL" id="ESO09777.1"/>
    </source>
</evidence>
<dbReference type="KEGG" id="hro:HELRODRAFT_183871"/>
<organism evidence="3 4">
    <name type="scientific">Helobdella robusta</name>
    <name type="common">Californian leech</name>
    <dbReference type="NCBI Taxonomy" id="6412"/>
    <lineage>
        <taxon>Eukaryota</taxon>
        <taxon>Metazoa</taxon>
        <taxon>Spiralia</taxon>
        <taxon>Lophotrochozoa</taxon>
        <taxon>Annelida</taxon>
        <taxon>Clitellata</taxon>
        <taxon>Hirudinea</taxon>
        <taxon>Rhynchobdellida</taxon>
        <taxon>Glossiphoniidae</taxon>
        <taxon>Helobdella</taxon>
    </lineage>
</organism>
<dbReference type="HOGENOM" id="CLU_136996_1_0_1"/>
<protein>
    <submittedName>
        <fullName evidence="2 3">Uncharacterized protein</fullName>
    </submittedName>
</protein>
<dbReference type="InParanoid" id="T1FKA1"/>
<keyword evidence="4" id="KW-1185">Reference proteome</keyword>